<dbReference type="PANTHER" id="PTHR30408:SF12">
    <property type="entry name" value="TYPE I RESTRICTION ENZYME MJAVIII SPECIFICITY SUBUNIT"/>
    <property type="match status" value="1"/>
</dbReference>
<evidence type="ECO:0000256" key="1">
    <source>
        <dbReference type="ARBA" id="ARBA00022747"/>
    </source>
</evidence>
<protein>
    <recommendedName>
        <fullName evidence="5">Restriction endonuclease subunit S</fullName>
    </recommendedName>
</protein>
<organism evidence="3 4">
    <name type="scientific">Nocardioides aquaticus</name>
    <dbReference type="NCBI Taxonomy" id="160826"/>
    <lineage>
        <taxon>Bacteria</taxon>
        <taxon>Bacillati</taxon>
        <taxon>Actinomycetota</taxon>
        <taxon>Actinomycetes</taxon>
        <taxon>Propionibacteriales</taxon>
        <taxon>Nocardioidaceae</taxon>
        <taxon>Nocardioides</taxon>
    </lineage>
</organism>
<dbReference type="EMBL" id="CP075371">
    <property type="protein sequence ID" value="QVT80449.1"/>
    <property type="molecule type" value="Genomic_DNA"/>
</dbReference>
<gene>
    <name evidence="3" type="ORF">ENKNEFLB_02848</name>
</gene>
<evidence type="ECO:0008006" key="5">
    <source>
        <dbReference type="Google" id="ProtNLM"/>
    </source>
</evidence>
<keyword evidence="2" id="KW-0238">DNA-binding</keyword>
<accession>A0ABX8EJK2</accession>
<dbReference type="NCBIfam" id="NF047740">
    <property type="entry name" value="antiphage_MADS5"/>
    <property type="match status" value="1"/>
</dbReference>
<reference evidence="3 4" key="1">
    <citation type="submission" date="2021-05" db="EMBL/GenBank/DDBJ databases">
        <title>Complete genome of Nocardioides aquaticus KCTC 9944T isolated from meromictic and hypersaline Ekho Lake, Antarctica.</title>
        <authorList>
            <person name="Hwang K."/>
            <person name="Kim K.M."/>
            <person name="Choe H."/>
        </authorList>
    </citation>
    <scope>NUCLEOTIDE SEQUENCE [LARGE SCALE GENOMIC DNA]</scope>
    <source>
        <strain evidence="3 4">KCTC 9944</strain>
    </source>
</reference>
<evidence type="ECO:0000256" key="2">
    <source>
        <dbReference type="ARBA" id="ARBA00023125"/>
    </source>
</evidence>
<proteinExistence type="predicted"/>
<keyword evidence="4" id="KW-1185">Reference proteome</keyword>
<dbReference type="RefSeq" id="WP_214055995.1">
    <property type="nucleotide sequence ID" value="NZ_BAAAHS010000074.1"/>
</dbReference>
<dbReference type="InterPro" id="IPR052021">
    <property type="entry name" value="Type-I_RS_S_subunit"/>
</dbReference>
<evidence type="ECO:0000313" key="3">
    <source>
        <dbReference type="EMBL" id="QVT80449.1"/>
    </source>
</evidence>
<name>A0ABX8EJK2_9ACTN</name>
<dbReference type="SUPFAM" id="SSF116734">
    <property type="entry name" value="DNA methylase specificity domain"/>
    <property type="match status" value="2"/>
</dbReference>
<sequence>MRVASLDNPVRVDWFYDQRLRLDPAPYISGALEARKRLEAFPNTVRLDSVTAGHNGGIFNGPIFRRIYLSDPEHSVPFLGSKDMMTSDLTGLPRLRRSDAESGSLSYLRLAPGMTLISCSGFYAGRRSYVRPDMANIWSSQDVLKVDPDPEKIRSGYLYAFLESRFGEAFIKASVYGSAVKHIEPHHLADLPVPRFGGDLEQQIHDLVEEGAHLRAAFQAGLDTATEDLFHSVGLPELIDHRWHDTERELGFAESRWSSVSLRALNYSPRVRRLLDAIGSVEHTTLGEVCETGQLASGVRFKRIDADPDHGARLLGQRQGFWARPEGRWISLAAAPAGVRAEDETVMIASQGTLGEREVFCRPIFVTGSWLDHVYSQHFLRVVSGDPTVTGAYLFAFLRSEIAFRILRSMSTGGKQQDIHERLRREIPIPLASLADRERIAETVRQAYRDRDRADLLDDEARDLLTQAVEGADA</sequence>
<dbReference type="InterPro" id="IPR044946">
    <property type="entry name" value="Restrct_endonuc_typeI_TRD_sf"/>
</dbReference>
<dbReference type="Gene3D" id="3.90.220.20">
    <property type="entry name" value="DNA methylase specificity domains"/>
    <property type="match status" value="2"/>
</dbReference>
<dbReference type="Proteomes" id="UP000679307">
    <property type="component" value="Chromosome"/>
</dbReference>
<evidence type="ECO:0000313" key="4">
    <source>
        <dbReference type="Proteomes" id="UP000679307"/>
    </source>
</evidence>
<keyword evidence="1" id="KW-0680">Restriction system</keyword>
<dbReference type="PANTHER" id="PTHR30408">
    <property type="entry name" value="TYPE-1 RESTRICTION ENZYME ECOKI SPECIFICITY PROTEIN"/>
    <property type="match status" value="1"/>
</dbReference>